<dbReference type="AlphaFoldDB" id="A0A7J8DC73"/>
<evidence type="ECO:0000313" key="1">
    <source>
        <dbReference type="EMBL" id="KAF6420655.1"/>
    </source>
</evidence>
<comment type="caution">
    <text evidence="1">The sequence shown here is derived from an EMBL/GenBank/DDBJ whole genome shotgun (WGS) entry which is preliminary data.</text>
</comment>
<sequence length="143" mass="15217">MSPRLSLGRVMCSSLTTRTFGCPRHCLCPAGTGLHCSVGSAGVETFPLSQEVMPLSPGRLQGLSQSSDHLQGCPHLVPTGESLLKGKASVGTCENALASTVLCRLCVCVCAISHGRQWELWWLLYACKKCVRHLTPNVGCCAC</sequence>
<evidence type="ECO:0000313" key="2">
    <source>
        <dbReference type="Proteomes" id="UP000550707"/>
    </source>
</evidence>
<protein>
    <submittedName>
        <fullName evidence="1">Uncharacterized protein</fullName>
    </submittedName>
</protein>
<reference evidence="1 2" key="1">
    <citation type="journal article" date="2020" name="Nature">
        <title>Six reference-quality genomes reveal evolution of bat adaptations.</title>
        <authorList>
            <person name="Jebb D."/>
            <person name="Huang Z."/>
            <person name="Pippel M."/>
            <person name="Hughes G.M."/>
            <person name="Lavrichenko K."/>
            <person name="Devanna P."/>
            <person name="Winkler S."/>
            <person name="Jermiin L.S."/>
            <person name="Skirmuntt E.C."/>
            <person name="Katzourakis A."/>
            <person name="Burkitt-Gray L."/>
            <person name="Ray D.A."/>
            <person name="Sullivan K.A.M."/>
            <person name="Roscito J.G."/>
            <person name="Kirilenko B.M."/>
            <person name="Davalos L.M."/>
            <person name="Corthals A.P."/>
            <person name="Power M.L."/>
            <person name="Jones G."/>
            <person name="Ransome R.D."/>
            <person name="Dechmann D.K.N."/>
            <person name="Locatelli A.G."/>
            <person name="Puechmaille S.J."/>
            <person name="Fedrigo O."/>
            <person name="Jarvis E.D."/>
            <person name="Hiller M."/>
            <person name="Vernes S.C."/>
            <person name="Myers E.W."/>
            <person name="Teeling E.C."/>
        </authorList>
    </citation>
    <scope>NUCLEOTIDE SEQUENCE [LARGE SCALE GENOMIC DNA]</scope>
    <source>
        <strain evidence="1">MMolMol1</strain>
        <tissue evidence="1">Muscle</tissue>
    </source>
</reference>
<proteinExistence type="predicted"/>
<dbReference type="EMBL" id="JACASF010000018">
    <property type="protein sequence ID" value="KAF6420655.1"/>
    <property type="molecule type" value="Genomic_DNA"/>
</dbReference>
<dbReference type="InParanoid" id="A0A7J8DC73"/>
<gene>
    <name evidence="1" type="ORF">HJG59_009382</name>
</gene>
<accession>A0A7J8DC73</accession>
<name>A0A7J8DC73_MOLMO</name>
<organism evidence="1 2">
    <name type="scientific">Molossus molossus</name>
    <name type="common">Pallas' mastiff bat</name>
    <name type="synonym">Vespertilio molossus</name>
    <dbReference type="NCBI Taxonomy" id="27622"/>
    <lineage>
        <taxon>Eukaryota</taxon>
        <taxon>Metazoa</taxon>
        <taxon>Chordata</taxon>
        <taxon>Craniata</taxon>
        <taxon>Vertebrata</taxon>
        <taxon>Euteleostomi</taxon>
        <taxon>Mammalia</taxon>
        <taxon>Eutheria</taxon>
        <taxon>Laurasiatheria</taxon>
        <taxon>Chiroptera</taxon>
        <taxon>Yangochiroptera</taxon>
        <taxon>Molossidae</taxon>
        <taxon>Molossus</taxon>
    </lineage>
</organism>
<keyword evidence="2" id="KW-1185">Reference proteome</keyword>
<dbReference type="Proteomes" id="UP000550707">
    <property type="component" value="Unassembled WGS sequence"/>
</dbReference>